<feature type="compositionally biased region" description="Polar residues" evidence="1">
    <location>
        <begin position="21"/>
        <end position="30"/>
    </location>
</feature>
<feature type="region of interest" description="Disordered" evidence="1">
    <location>
        <begin position="1"/>
        <end position="80"/>
    </location>
</feature>
<dbReference type="Proteomes" id="UP000198802">
    <property type="component" value="Unassembled WGS sequence"/>
</dbReference>
<dbReference type="AlphaFoldDB" id="A0A0S4QWH9"/>
<evidence type="ECO:0000313" key="2">
    <source>
        <dbReference type="EMBL" id="CUU59577.1"/>
    </source>
</evidence>
<feature type="compositionally biased region" description="Low complexity" evidence="1">
    <location>
        <begin position="39"/>
        <end position="49"/>
    </location>
</feature>
<name>A0A0S4QWH9_9ACTN</name>
<organism evidence="2 3">
    <name type="scientific">Parafrankia irregularis</name>
    <dbReference type="NCBI Taxonomy" id="795642"/>
    <lineage>
        <taxon>Bacteria</taxon>
        <taxon>Bacillati</taxon>
        <taxon>Actinomycetota</taxon>
        <taxon>Actinomycetes</taxon>
        <taxon>Frankiales</taxon>
        <taxon>Frankiaceae</taxon>
        <taxon>Parafrankia</taxon>
    </lineage>
</organism>
<sequence length="117" mass="11499">MSREPESAAGASLPPADAPSTLVTRFSASAPSVARVTADEQQAAPEPAGAGAGAGVGAAGATAGTGAGTGTASGDGGRIPDAEIAGLAERIYEYLARRLRAELLADRERRGLLADPL</sequence>
<evidence type="ECO:0000256" key="1">
    <source>
        <dbReference type="SAM" id="MobiDB-lite"/>
    </source>
</evidence>
<keyword evidence="3" id="KW-1185">Reference proteome</keyword>
<dbReference type="RefSeq" id="WP_165615836.1">
    <property type="nucleotide sequence ID" value="NZ_FAOZ01000029.1"/>
</dbReference>
<dbReference type="EMBL" id="FAOZ01000029">
    <property type="protein sequence ID" value="CUU59577.1"/>
    <property type="molecule type" value="Genomic_DNA"/>
</dbReference>
<accession>A0A0S4QWH9</accession>
<protein>
    <submittedName>
        <fullName evidence="2">Uncharacterized protein</fullName>
    </submittedName>
</protein>
<evidence type="ECO:0000313" key="3">
    <source>
        <dbReference type="Proteomes" id="UP000198802"/>
    </source>
</evidence>
<reference evidence="3" key="1">
    <citation type="submission" date="2015-11" db="EMBL/GenBank/DDBJ databases">
        <authorList>
            <person name="Varghese N."/>
        </authorList>
    </citation>
    <scope>NUCLEOTIDE SEQUENCE [LARGE SCALE GENOMIC DNA]</scope>
    <source>
        <strain evidence="3">DSM 45899</strain>
    </source>
</reference>
<proteinExistence type="predicted"/>
<feature type="compositionally biased region" description="Gly residues" evidence="1">
    <location>
        <begin position="50"/>
        <end position="77"/>
    </location>
</feature>
<gene>
    <name evidence="2" type="ORF">Ga0074812_12947</name>
</gene>